<dbReference type="EMBL" id="VFPA01000002">
    <property type="protein sequence ID" value="TQM10908.1"/>
    <property type="molecule type" value="Genomic_DNA"/>
</dbReference>
<dbReference type="AlphaFoldDB" id="A0A543DNM3"/>
<organism evidence="1 2">
    <name type="scientific">Pseudonocardia kunmingensis</name>
    <dbReference type="NCBI Taxonomy" id="630975"/>
    <lineage>
        <taxon>Bacteria</taxon>
        <taxon>Bacillati</taxon>
        <taxon>Actinomycetota</taxon>
        <taxon>Actinomycetes</taxon>
        <taxon>Pseudonocardiales</taxon>
        <taxon>Pseudonocardiaceae</taxon>
        <taxon>Pseudonocardia</taxon>
    </lineage>
</organism>
<protein>
    <submittedName>
        <fullName evidence="1">Uncharacterized protein</fullName>
    </submittedName>
</protein>
<reference evidence="1 2" key="1">
    <citation type="submission" date="2019-06" db="EMBL/GenBank/DDBJ databases">
        <title>Sequencing the genomes of 1000 actinobacteria strains.</title>
        <authorList>
            <person name="Klenk H.-P."/>
        </authorList>
    </citation>
    <scope>NUCLEOTIDE SEQUENCE [LARGE SCALE GENOMIC DNA]</scope>
    <source>
        <strain evidence="1 2">DSM 45301</strain>
    </source>
</reference>
<name>A0A543DNM3_9PSEU</name>
<accession>A0A543DNM3</accession>
<keyword evidence="2" id="KW-1185">Reference proteome</keyword>
<evidence type="ECO:0000313" key="2">
    <source>
        <dbReference type="Proteomes" id="UP000315677"/>
    </source>
</evidence>
<gene>
    <name evidence="1" type="ORF">FB558_3431</name>
</gene>
<comment type="caution">
    <text evidence="1">The sequence shown here is derived from an EMBL/GenBank/DDBJ whole genome shotgun (WGS) entry which is preliminary data.</text>
</comment>
<sequence>MLPRVDVGDDVRRTDGLLDAPWTLHVIGDASGTHELLGFDGTTVRVAVDGDSARAVGSQPIAGTVVRHGR</sequence>
<evidence type="ECO:0000313" key="1">
    <source>
        <dbReference type="EMBL" id="TQM10908.1"/>
    </source>
</evidence>
<proteinExistence type="predicted"/>
<dbReference type="Proteomes" id="UP000315677">
    <property type="component" value="Unassembled WGS sequence"/>
</dbReference>